<dbReference type="AlphaFoldDB" id="C2BGV0"/>
<protein>
    <submittedName>
        <fullName evidence="6">Transcriptional regulator, IclR family, C-terminal domain protein</fullName>
    </submittedName>
</protein>
<dbReference type="eggNOG" id="COG1414">
    <property type="taxonomic scope" value="Bacteria"/>
</dbReference>
<keyword evidence="1" id="KW-0805">Transcription regulation</keyword>
<evidence type="ECO:0000256" key="2">
    <source>
        <dbReference type="ARBA" id="ARBA00023125"/>
    </source>
</evidence>
<comment type="caution">
    <text evidence="6">The sequence shown here is derived from an EMBL/GenBank/DDBJ whole genome shotgun (WGS) entry which is preliminary data.</text>
</comment>
<reference evidence="6 7" key="1">
    <citation type="submission" date="2008-10" db="EMBL/GenBank/DDBJ databases">
        <authorList>
            <person name="Qin X."/>
            <person name="Bachman B."/>
            <person name="Battles P."/>
            <person name="Bell A."/>
            <person name="Bess C."/>
            <person name="Bickham C."/>
            <person name="Chaboub L."/>
            <person name="Chen D."/>
            <person name="Coyle M."/>
            <person name="Deiros D.R."/>
            <person name="Dinh H."/>
            <person name="Forbes L."/>
            <person name="Fowler G."/>
            <person name="Francisco L."/>
            <person name="Fu Q."/>
            <person name="Gubbala S."/>
            <person name="Hale W."/>
            <person name="Han Y."/>
            <person name="Hemphill L."/>
            <person name="Highlander S.K."/>
            <person name="Hirani K."/>
            <person name="Hogues M."/>
            <person name="Jackson L."/>
            <person name="Jakkamsetti A."/>
            <person name="Javaid M."/>
            <person name="Jiang H."/>
            <person name="Korchina V."/>
            <person name="Kovar C."/>
            <person name="Lara F."/>
            <person name="Lee S."/>
            <person name="Mata R."/>
            <person name="Mathew T."/>
            <person name="Moen C."/>
            <person name="Morales K."/>
            <person name="Munidasa M."/>
            <person name="Nazareth L."/>
            <person name="Ngo R."/>
            <person name="Nguyen L."/>
            <person name="Okwuonu G."/>
            <person name="Ongeri F."/>
            <person name="Patil S."/>
            <person name="Petrosino J."/>
            <person name="Pham C."/>
            <person name="Pham P."/>
            <person name="Pu L.-L."/>
            <person name="Puazo M."/>
            <person name="Raj R."/>
            <person name="Reid J."/>
            <person name="Rouhana J."/>
            <person name="Saada N."/>
            <person name="Shang Y."/>
            <person name="Simmons D."/>
            <person name="Thornton R."/>
            <person name="Warren J."/>
            <person name="Weissenberger G."/>
            <person name="Zhang J."/>
            <person name="Zhang L."/>
            <person name="Zhou C."/>
            <person name="Zhu D."/>
            <person name="Muzny D."/>
            <person name="Worley K."/>
            <person name="Gibbs R."/>
        </authorList>
    </citation>
    <scope>NUCLEOTIDE SEQUENCE [LARGE SCALE GENOMIC DNA]</scope>
    <source>
        <strain evidence="6 7">ATCC 51172</strain>
    </source>
</reference>
<proteinExistence type="predicted"/>
<evidence type="ECO:0000259" key="5">
    <source>
        <dbReference type="PROSITE" id="PS51078"/>
    </source>
</evidence>
<dbReference type="InterPro" id="IPR050707">
    <property type="entry name" value="HTH_MetabolicPath_Reg"/>
</dbReference>
<feature type="domain" description="IclR-ED" evidence="5">
    <location>
        <begin position="69"/>
        <end position="249"/>
    </location>
</feature>
<keyword evidence="2" id="KW-0238">DNA-binding</keyword>
<evidence type="ECO:0000256" key="3">
    <source>
        <dbReference type="ARBA" id="ARBA00023163"/>
    </source>
</evidence>
<dbReference type="GO" id="GO:0003700">
    <property type="term" value="F:DNA-binding transcription factor activity"/>
    <property type="evidence" value="ECO:0007669"/>
    <property type="project" value="TreeGrafter"/>
</dbReference>
<dbReference type="InterPro" id="IPR036390">
    <property type="entry name" value="WH_DNA-bd_sf"/>
</dbReference>
<dbReference type="InterPro" id="IPR036388">
    <property type="entry name" value="WH-like_DNA-bd_sf"/>
</dbReference>
<dbReference type="GO" id="GO:0045892">
    <property type="term" value="P:negative regulation of DNA-templated transcription"/>
    <property type="evidence" value="ECO:0007669"/>
    <property type="project" value="TreeGrafter"/>
</dbReference>
<dbReference type="RefSeq" id="WP_004827890.1">
    <property type="nucleotide sequence ID" value="NZ_GG666046.1"/>
</dbReference>
<dbReference type="EMBL" id="ABYO01000245">
    <property type="protein sequence ID" value="EEI85813.1"/>
    <property type="molecule type" value="Genomic_DNA"/>
</dbReference>
<keyword evidence="3" id="KW-0804">Transcription</keyword>
<name>C2BGV0_9FIRM</name>
<dbReference type="SUPFAM" id="SSF55781">
    <property type="entry name" value="GAF domain-like"/>
    <property type="match status" value="1"/>
</dbReference>
<dbReference type="InterPro" id="IPR014757">
    <property type="entry name" value="Tscrpt_reg_IclR_C"/>
</dbReference>
<dbReference type="PROSITE" id="PS51077">
    <property type="entry name" value="HTH_ICLR"/>
    <property type="match status" value="1"/>
</dbReference>
<dbReference type="InterPro" id="IPR029016">
    <property type="entry name" value="GAF-like_dom_sf"/>
</dbReference>
<dbReference type="PANTHER" id="PTHR30136:SF35">
    <property type="entry name" value="HTH-TYPE TRANSCRIPTIONAL REGULATOR RV1719"/>
    <property type="match status" value="1"/>
</dbReference>
<dbReference type="Gene3D" id="3.30.450.40">
    <property type="match status" value="1"/>
</dbReference>
<dbReference type="STRING" id="525254.HMPREF0072_1570"/>
<keyword evidence="7" id="KW-1185">Reference proteome</keyword>
<sequence length="249" mass="28443">MSPKSDTIQSIINAGKIMDFINAKGQAGVREISKNLDIPKSTVFRILKSLEEIDYLLSTSDDEYAIGYKIHSLKPSLNKDTLLIKYSKDILKDFADLIGESINLAVNQKNKAYNIVYVDGEYYTLQANMPPESDLYCSSTGKIFLAYMDEASLKKYFNDELEKRTINTITRLDDFLKEKEEILKNDLSYDNEEYEYGLSCIATPIKKDGEVIAAMSISGPTTRLKFKNYDKLKEKLLEAKKKIEENIIY</sequence>
<dbReference type="Gene3D" id="1.10.10.10">
    <property type="entry name" value="Winged helix-like DNA-binding domain superfamily/Winged helix DNA-binding domain"/>
    <property type="match status" value="1"/>
</dbReference>
<dbReference type="Pfam" id="PF09339">
    <property type="entry name" value="HTH_IclR"/>
    <property type="match status" value="1"/>
</dbReference>
<dbReference type="Proteomes" id="UP000005984">
    <property type="component" value="Unassembled WGS sequence"/>
</dbReference>
<evidence type="ECO:0000259" key="4">
    <source>
        <dbReference type="PROSITE" id="PS51077"/>
    </source>
</evidence>
<dbReference type="SMART" id="SM00346">
    <property type="entry name" value="HTH_ICLR"/>
    <property type="match status" value="1"/>
</dbReference>
<evidence type="ECO:0000313" key="7">
    <source>
        <dbReference type="Proteomes" id="UP000005984"/>
    </source>
</evidence>
<dbReference type="PANTHER" id="PTHR30136">
    <property type="entry name" value="HELIX-TURN-HELIX TRANSCRIPTIONAL REGULATOR, ICLR FAMILY"/>
    <property type="match status" value="1"/>
</dbReference>
<dbReference type="HOGENOM" id="CLU_062618_6_0_9"/>
<dbReference type="GO" id="GO:0003677">
    <property type="term" value="F:DNA binding"/>
    <property type="evidence" value="ECO:0007669"/>
    <property type="project" value="UniProtKB-KW"/>
</dbReference>
<dbReference type="SUPFAM" id="SSF46785">
    <property type="entry name" value="Winged helix' DNA-binding domain"/>
    <property type="match status" value="1"/>
</dbReference>
<feature type="domain" description="HTH iclR-type" evidence="4">
    <location>
        <begin position="8"/>
        <end position="68"/>
    </location>
</feature>
<gene>
    <name evidence="6" type="ORF">HMPREF0072_1570</name>
</gene>
<evidence type="ECO:0000256" key="1">
    <source>
        <dbReference type="ARBA" id="ARBA00023015"/>
    </source>
</evidence>
<organism evidence="6 7">
    <name type="scientific">Anaerococcus lactolyticus ATCC 51172</name>
    <dbReference type="NCBI Taxonomy" id="525254"/>
    <lineage>
        <taxon>Bacteria</taxon>
        <taxon>Bacillati</taxon>
        <taxon>Bacillota</taxon>
        <taxon>Tissierellia</taxon>
        <taxon>Tissierellales</taxon>
        <taxon>Peptoniphilaceae</taxon>
        <taxon>Anaerococcus</taxon>
    </lineage>
</organism>
<accession>C2BGV0</accession>
<dbReference type="Pfam" id="PF01614">
    <property type="entry name" value="IclR_C"/>
    <property type="match status" value="1"/>
</dbReference>
<dbReference type="InterPro" id="IPR005471">
    <property type="entry name" value="Tscrpt_reg_IclR_N"/>
</dbReference>
<evidence type="ECO:0000313" key="6">
    <source>
        <dbReference type="EMBL" id="EEI85813.1"/>
    </source>
</evidence>
<dbReference type="PROSITE" id="PS51078">
    <property type="entry name" value="ICLR_ED"/>
    <property type="match status" value="1"/>
</dbReference>